<dbReference type="EMBL" id="RRYP01009203">
    <property type="protein sequence ID" value="TNV79227.1"/>
    <property type="molecule type" value="Genomic_DNA"/>
</dbReference>
<reference evidence="1" key="1">
    <citation type="submission" date="2019-06" db="EMBL/GenBank/DDBJ databases">
        <authorList>
            <person name="Zheng W."/>
        </authorList>
    </citation>
    <scope>NUCLEOTIDE SEQUENCE</scope>
    <source>
        <strain evidence="1">QDHG01</strain>
    </source>
</reference>
<evidence type="ECO:0000313" key="1">
    <source>
        <dbReference type="EMBL" id="TNV79227.1"/>
    </source>
</evidence>
<accession>A0A8J8NPN6</accession>
<gene>
    <name evidence="1" type="ORF">FGO68_gene10733</name>
</gene>
<keyword evidence="2" id="KW-1185">Reference proteome</keyword>
<sequence length="227" mass="25562">MEAMEVDEQSSLAEVPSGRKAGSYFLKSIGSTLPTLQYFTLGRASTLLNSLSRQSRQFLSIQKNNLFGSCSPTVFNMNIQHVVTIKGNTDRFIVKMVYLGTGHRFLVLYASCDLELKDFANPANPITEVSIQLGEDLSYPIDLDFHEDESKVIVGFVGSQCAFVDMKSKVVQFFDNRLPEPLKCVLALRHLPRVANFFILTRGGTYRARDFNDKYQDIAKIWSEPSL</sequence>
<comment type="caution">
    <text evidence="1">The sequence shown here is derived from an EMBL/GenBank/DDBJ whole genome shotgun (WGS) entry which is preliminary data.</text>
</comment>
<protein>
    <submittedName>
        <fullName evidence="1">Uncharacterized protein</fullName>
    </submittedName>
</protein>
<proteinExistence type="predicted"/>
<name>A0A8J8NPN6_HALGN</name>
<evidence type="ECO:0000313" key="2">
    <source>
        <dbReference type="Proteomes" id="UP000785679"/>
    </source>
</evidence>
<dbReference type="AlphaFoldDB" id="A0A8J8NPN6"/>
<organism evidence="1 2">
    <name type="scientific">Halteria grandinella</name>
    <dbReference type="NCBI Taxonomy" id="5974"/>
    <lineage>
        <taxon>Eukaryota</taxon>
        <taxon>Sar</taxon>
        <taxon>Alveolata</taxon>
        <taxon>Ciliophora</taxon>
        <taxon>Intramacronucleata</taxon>
        <taxon>Spirotrichea</taxon>
        <taxon>Stichotrichia</taxon>
        <taxon>Sporadotrichida</taxon>
        <taxon>Halteriidae</taxon>
        <taxon>Halteria</taxon>
    </lineage>
</organism>
<dbReference type="Proteomes" id="UP000785679">
    <property type="component" value="Unassembled WGS sequence"/>
</dbReference>